<evidence type="ECO:0000256" key="8">
    <source>
        <dbReference type="PROSITE-ProRule" id="PRU00043"/>
    </source>
</evidence>
<evidence type="ECO:0000256" key="6">
    <source>
        <dbReference type="ARBA" id="ARBA00022989"/>
    </source>
</evidence>
<keyword evidence="2 9" id="KW-0812">Transmembrane</keyword>
<keyword evidence="5" id="KW-0130">Cell adhesion</keyword>
<dbReference type="Gene3D" id="2.60.40.60">
    <property type="entry name" value="Cadherins"/>
    <property type="match status" value="4"/>
</dbReference>
<feature type="domain" description="Cadherin" evidence="10">
    <location>
        <begin position="183"/>
        <end position="278"/>
    </location>
</feature>
<protein>
    <submittedName>
        <fullName evidence="11">Cadherin domain protein</fullName>
    </submittedName>
</protein>
<dbReference type="EMBL" id="KN554196">
    <property type="protein sequence ID" value="KHJ89456.1"/>
    <property type="molecule type" value="Genomic_DNA"/>
</dbReference>
<keyword evidence="6 9" id="KW-1133">Transmembrane helix</keyword>
<accession>A0A0B1SZV4</accession>
<evidence type="ECO:0000313" key="11">
    <source>
        <dbReference type="EMBL" id="KHJ89456.1"/>
    </source>
</evidence>
<feature type="transmembrane region" description="Helical" evidence="9">
    <location>
        <begin position="725"/>
        <end position="747"/>
    </location>
</feature>
<evidence type="ECO:0000256" key="2">
    <source>
        <dbReference type="ARBA" id="ARBA00022692"/>
    </source>
</evidence>
<dbReference type="GO" id="GO:0007156">
    <property type="term" value="P:homophilic cell adhesion via plasma membrane adhesion molecules"/>
    <property type="evidence" value="ECO:0007669"/>
    <property type="project" value="InterPro"/>
</dbReference>
<dbReference type="PANTHER" id="PTHR24025:SF23">
    <property type="entry name" value="NEURAL-CADHERIN"/>
    <property type="match status" value="1"/>
</dbReference>
<dbReference type="PANTHER" id="PTHR24025">
    <property type="entry name" value="DESMOGLEIN FAMILY MEMBER"/>
    <property type="match status" value="1"/>
</dbReference>
<keyword evidence="12" id="KW-1185">Reference proteome</keyword>
<evidence type="ECO:0000256" key="3">
    <source>
        <dbReference type="ARBA" id="ARBA00022737"/>
    </source>
</evidence>
<gene>
    <name evidence="11" type="ORF">OESDEN_10718</name>
</gene>
<dbReference type="InterPro" id="IPR050971">
    <property type="entry name" value="Cadherin-domain_protein"/>
</dbReference>
<dbReference type="GO" id="GO:0005911">
    <property type="term" value="C:cell-cell junction"/>
    <property type="evidence" value="ECO:0007669"/>
    <property type="project" value="TreeGrafter"/>
</dbReference>
<evidence type="ECO:0000256" key="1">
    <source>
        <dbReference type="ARBA" id="ARBA00004370"/>
    </source>
</evidence>
<evidence type="ECO:0000256" key="7">
    <source>
        <dbReference type="ARBA" id="ARBA00023136"/>
    </source>
</evidence>
<dbReference type="GO" id="GO:0016020">
    <property type="term" value="C:membrane"/>
    <property type="evidence" value="ECO:0007669"/>
    <property type="project" value="UniProtKB-SubCell"/>
</dbReference>
<sequence length="762" mass="82431">MEEENHLYSPPLFADHHPITESDNPPCCDSPPCSVCFVSVEASDHGLPPLESNVLLKILLSKENLHDPQITIRLHPSTVDFALIESGAVAGRTLAVLTVTDEDGPLLDPSPISIESGNDDGVFDLHVQKHFSMLKLAKDAANIDRSEYDLHFIATDGQVPERKRRKTLKVYNEAKLAPSPVVVERDLSATVPENSPVSSFVAQVHTNSSGCRFALVGVVPFHVDEISGIITTTNELDVNNASVYTLEVMVQLPPPSIQSVISTVTVTVADVNNHAPVFVGLPNRLSIAEDTQAGGTVLTVKARDEDINDNAPEFHCDVTHSVLPLNSPPGTVVTTVSASDRDSGLAGRVYYALLDAVTGFSIDRATGTIKTTENLQVREYKIRVGAMDGNGVMSSNNATVTLFVTNGTTLRWLEGPDTISVMDSSTAGDMLATYTTDPPSTIKTTSVLLSIDSLGKLTLASSIPPNTDQFYALLIASANDVSITKCLQLRVKRNPPAPAFVKKSIALKLARDSPLGMEIIKVDPGVECEFKSDCRWLGVNSEGVVSVKELIDKSINSVHCVLEARDKQGRTDTLKLHLAVETAEKPLHLNATYNLHVKEGTRPGAVLTTLANDPAYIFEPTLDAPIGVLPDGSVYVKREVARTTADVISLPITATHRIRNNTYFTVVNVYIDDDNNHAPECPKQTHFHIEENSNIGTTVGFLSATDKDIGLNGVVGYRLLDNQDLLRVGVATGKVSFLLFCSLILIFRDIVICKIRVKFPSA</sequence>
<evidence type="ECO:0000256" key="9">
    <source>
        <dbReference type="SAM" id="Phobius"/>
    </source>
</evidence>
<dbReference type="AlphaFoldDB" id="A0A0B1SZV4"/>
<evidence type="ECO:0000313" key="12">
    <source>
        <dbReference type="Proteomes" id="UP000053660"/>
    </source>
</evidence>
<dbReference type="SMART" id="SM00112">
    <property type="entry name" value="CA"/>
    <property type="match status" value="2"/>
</dbReference>
<dbReference type="CDD" id="cd11304">
    <property type="entry name" value="Cadherin_repeat"/>
    <property type="match status" value="4"/>
</dbReference>
<evidence type="ECO:0000259" key="10">
    <source>
        <dbReference type="PROSITE" id="PS50268"/>
    </source>
</evidence>
<keyword evidence="3" id="KW-0677">Repeat</keyword>
<keyword evidence="7 9" id="KW-0472">Membrane</keyword>
<proteinExistence type="predicted"/>
<dbReference type="PRINTS" id="PR00205">
    <property type="entry name" value="CADHERIN"/>
</dbReference>
<evidence type="ECO:0000256" key="5">
    <source>
        <dbReference type="ARBA" id="ARBA00022889"/>
    </source>
</evidence>
<comment type="subcellular location">
    <subcellularLocation>
        <location evidence="1">Membrane</location>
    </subcellularLocation>
</comment>
<dbReference type="OrthoDB" id="6252479at2759"/>
<name>A0A0B1SZV4_OESDE</name>
<dbReference type="InterPro" id="IPR015919">
    <property type="entry name" value="Cadherin-like_sf"/>
</dbReference>
<feature type="domain" description="Cadherin" evidence="10">
    <location>
        <begin position="326"/>
        <end position="418"/>
    </location>
</feature>
<evidence type="ECO:0000256" key="4">
    <source>
        <dbReference type="ARBA" id="ARBA00022837"/>
    </source>
</evidence>
<dbReference type="Proteomes" id="UP000053660">
    <property type="component" value="Unassembled WGS sequence"/>
</dbReference>
<reference evidence="11 12" key="1">
    <citation type="submission" date="2014-03" db="EMBL/GenBank/DDBJ databases">
        <title>Draft genome of the hookworm Oesophagostomum dentatum.</title>
        <authorList>
            <person name="Mitreva M."/>
        </authorList>
    </citation>
    <scope>NUCLEOTIDE SEQUENCE [LARGE SCALE GENOMIC DNA]</scope>
    <source>
        <strain evidence="11 12">OD-Hann</strain>
    </source>
</reference>
<dbReference type="PROSITE" id="PS50268">
    <property type="entry name" value="CADHERIN_2"/>
    <property type="match status" value="2"/>
</dbReference>
<dbReference type="Pfam" id="PF00028">
    <property type="entry name" value="Cadherin"/>
    <property type="match status" value="1"/>
</dbReference>
<dbReference type="SUPFAM" id="SSF49313">
    <property type="entry name" value="Cadherin-like"/>
    <property type="match status" value="4"/>
</dbReference>
<keyword evidence="4 8" id="KW-0106">Calcium</keyword>
<dbReference type="GO" id="GO:0005509">
    <property type="term" value="F:calcium ion binding"/>
    <property type="evidence" value="ECO:0007669"/>
    <property type="project" value="UniProtKB-UniRule"/>
</dbReference>
<organism evidence="11 12">
    <name type="scientific">Oesophagostomum dentatum</name>
    <name type="common">Nodular worm</name>
    <dbReference type="NCBI Taxonomy" id="61180"/>
    <lineage>
        <taxon>Eukaryota</taxon>
        <taxon>Metazoa</taxon>
        <taxon>Ecdysozoa</taxon>
        <taxon>Nematoda</taxon>
        <taxon>Chromadorea</taxon>
        <taxon>Rhabditida</taxon>
        <taxon>Rhabditina</taxon>
        <taxon>Rhabditomorpha</taxon>
        <taxon>Strongyloidea</taxon>
        <taxon>Strongylidae</taxon>
        <taxon>Oesophagostomum</taxon>
    </lineage>
</organism>
<dbReference type="InterPro" id="IPR002126">
    <property type="entry name" value="Cadherin-like_dom"/>
</dbReference>